<gene>
    <name evidence="4" type="ORF">FB380_004693</name>
</gene>
<dbReference type="GO" id="GO:0071111">
    <property type="term" value="F:cyclic-guanylate-specific phosphodiesterase activity"/>
    <property type="evidence" value="ECO:0007669"/>
    <property type="project" value="InterPro"/>
</dbReference>
<feature type="transmembrane region" description="Helical" evidence="1">
    <location>
        <begin position="202"/>
        <end position="219"/>
    </location>
</feature>
<feature type="domain" description="EAL" evidence="2">
    <location>
        <begin position="485"/>
        <end position="738"/>
    </location>
</feature>
<feature type="transmembrane region" description="Helical" evidence="1">
    <location>
        <begin position="137"/>
        <end position="158"/>
    </location>
</feature>
<dbReference type="Proteomes" id="UP000552836">
    <property type="component" value="Unassembled WGS sequence"/>
</dbReference>
<dbReference type="InterPro" id="IPR000160">
    <property type="entry name" value="GGDEF_dom"/>
</dbReference>
<evidence type="ECO:0000313" key="5">
    <source>
        <dbReference type="Proteomes" id="UP000552836"/>
    </source>
</evidence>
<organism evidence="4 5">
    <name type="scientific">Modestobacter marinus</name>
    <dbReference type="NCBI Taxonomy" id="477641"/>
    <lineage>
        <taxon>Bacteria</taxon>
        <taxon>Bacillati</taxon>
        <taxon>Actinomycetota</taxon>
        <taxon>Actinomycetes</taxon>
        <taxon>Geodermatophilales</taxon>
        <taxon>Geodermatophilaceae</taxon>
        <taxon>Modestobacter</taxon>
    </lineage>
</organism>
<dbReference type="InterPro" id="IPR001633">
    <property type="entry name" value="EAL_dom"/>
</dbReference>
<evidence type="ECO:0000259" key="2">
    <source>
        <dbReference type="PROSITE" id="PS50883"/>
    </source>
</evidence>
<dbReference type="CDD" id="cd01949">
    <property type="entry name" value="GGDEF"/>
    <property type="match status" value="1"/>
</dbReference>
<dbReference type="RefSeq" id="WP_166757693.1">
    <property type="nucleotide sequence ID" value="NZ_BAABJU010000020.1"/>
</dbReference>
<feature type="transmembrane region" description="Helical" evidence="1">
    <location>
        <begin position="72"/>
        <end position="97"/>
    </location>
</feature>
<dbReference type="PANTHER" id="PTHR33121">
    <property type="entry name" value="CYCLIC DI-GMP PHOSPHODIESTERASE PDEF"/>
    <property type="match status" value="1"/>
</dbReference>
<dbReference type="Pfam" id="PF00990">
    <property type="entry name" value="GGDEF"/>
    <property type="match status" value="1"/>
</dbReference>
<keyword evidence="1" id="KW-0472">Membrane</keyword>
<dbReference type="CDD" id="cd01948">
    <property type="entry name" value="EAL"/>
    <property type="match status" value="1"/>
</dbReference>
<evidence type="ECO:0000313" key="4">
    <source>
        <dbReference type="EMBL" id="NIH70195.1"/>
    </source>
</evidence>
<dbReference type="SUPFAM" id="SSF55073">
    <property type="entry name" value="Nucleotide cyclase"/>
    <property type="match status" value="1"/>
</dbReference>
<evidence type="ECO:0000256" key="1">
    <source>
        <dbReference type="SAM" id="Phobius"/>
    </source>
</evidence>
<dbReference type="PANTHER" id="PTHR33121:SF70">
    <property type="entry name" value="SIGNALING PROTEIN YKOW"/>
    <property type="match status" value="1"/>
</dbReference>
<protein>
    <submittedName>
        <fullName evidence="4">Diguanylate cyclase (GGDEF)-like protein</fullName>
    </submittedName>
</protein>
<evidence type="ECO:0000259" key="3">
    <source>
        <dbReference type="PROSITE" id="PS50887"/>
    </source>
</evidence>
<dbReference type="SUPFAM" id="SSF141868">
    <property type="entry name" value="EAL domain-like"/>
    <property type="match status" value="1"/>
</dbReference>
<feature type="transmembrane region" description="Helical" evidence="1">
    <location>
        <begin position="225"/>
        <end position="243"/>
    </location>
</feature>
<dbReference type="InterPro" id="IPR035919">
    <property type="entry name" value="EAL_sf"/>
</dbReference>
<dbReference type="SMART" id="SM00052">
    <property type="entry name" value="EAL"/>
    <property type="match status" value="1"/>
</dbReference>
<dbReference type="Pfam" id="PF00563">
    <property type="entry name" value="EAL"/>
    <property type="match status" value="1"/>
</dbReference>
<feature type="transmembrane region" description="Helical" evidence="1">
    <location>
        <begin position="103"/>
        <end position="125"/>
    </location>
</feature>
<keyword evidence="1" id="KW-1133">Transmembrane helix</keyword>
<feature type="transmembrane region" description="Helical" evidence="1">
    <location>
        <begin position="40"/>
        <end position="60"/>
    </location>
</feature>
<dbReference type="AlphaFoldDB" id="A0A846LWT1"/>
<sequence length="746" mass="77552">MPVPSRLLPGAPRGPVCVVAVLAGAQVALALAPGSGPTRDLLALALAVAVQLAVVSLLRWRARRAPGERSLWHRLATAMGLLGGGAVAAALLVAAQAGAPLTVVPVSVAHLAAFPLLYGGMVLWNRDSANVADPSDTVLGVAAALAVVAVTDTALVHLSSPFASSPWWQLQPVIMQTAAGLVLVGTAATVPFISGMHRDPRAWLLLTGVTAHLVAGTAIATGASWGWAVTAVGALFVCAAAVVRPVGVPRTKTDPAATTIGAFVVLLASITVLVTVSVGTPSPVAAWFAGVAAAAASVRLLLNVRDLAQLTESRRQALTDELTGLANRRAVLRRIEELGAEPLVLGVLDLDAFKEVNDGLGHAAGDELLRLLAQRLQPLLGAGDVLGRLGGDEFALVARVRAGTRPADHAAHLGLALQDRLAAPFEVSGLTVHVTGSLGLTWHAGAPAAPAGLLRQADAAMYDAKRSGRRVEHYDVDRHGDSSGRLALVEELRAGVQRGELVLHHQPQVDVVTGRTVGVEALVRWAHPTRGLLQPADFLPLAEVHGLMGPLTDEVLTQAVAQAAAWHRSGQGLRVSVNLSASNLLDTGLPQRVAGLLAAHDLPPSALVLEVTETVLLSDPDRSLAVVAALAALGTTVSIDDFGTGYASLTYLHQLPVGELKLDRSFTADLLTDGRAGAIVASTIRLAHQLGLRVVAEGVEDPATLLHLRALDCDETQGYLHAPPLPATELEEWRTVHERQRTGARH</sequence>
<keyword evidence="1" id="KW-0812">Transmembrane</keyword>
<dbReference type="EMBL" id="JAAMPA010000003">
    <property type="protein sequence ID" value="NIH70195.1"/>
    <property type="molecule type" value="Genomic_DNA"/>
</dbReference>
<comment type="caution">
    <text evidence="4">The sequence shown here is derived from an EMBL/GenBank/DDBJ whole genome shotgun (WGS) entry which is preliminary data.</text>
</comment>
<dbReference type="InterPro" id="IPR050706">
    <property type="entry name" value="Cyclic-di-GMP_PDE-like"/>
</dbReference>
<dbReference type="InterPro" id="IPR029787">
    <property type="entry name" value="Nucleotide_cyclase"/>
</dbReference>
<dbReference type="PROSITE" id="PS50887">
    <property type="entry name" value="GGDEF"/>
    <property type="match status" value="1"/>
</dbReference>
<feature type="transmembrane region" description="Helical" evidence="1">
    <location>
        <begin position="170"/>
        <end position="190"/>
    </location>
</feature>
<name>A0A846LWT1_9ACTN</name>
<dbReference type="Gene3D" id="3.30.70.270">
    <property type="match status" value="1"/>
</dbReference>
<dbReference type="Gene3D" id="3.20.20.450">
    <property type="entry name" value="EAL domain"/>
    <property type="match status" value="1"/>
</dbReference>
<proteinExistence type="predicted"/>
<dbReference type="NCBIfam" id="TIGR00254">
    <property type="entry name" value="GGDEF"/>
    <property type="match status" value="1"/>
</dbReference>
<dbReference type="SMART" id="SM00267">
    <property type="entry name" value="GGDEF"/>
    <property type="match status" value="1"/>
</dbReference>
<reference evidence="4 5" key="1">
    <citation type="submission" date="2020-02" db="EMBL/GenBank/DDBJ databases">
        <title>Sequencing the genomes of 1000 actinobacteria strains.</title>
        <authorList>
            <person name="Klenk H.-P."/>
        </authorList>
    </citation>
    <scope>NUCLEOTIDE SEQUENCE [LARGE SCALE GENOMIC DNA]</scope>
    <source>
        <strain evidence="4 5">DSM 45201</strain>
    </source>
</reference>
<dbReference type="InterPro" id="IPR043128">
    <property type="entry name" value="Rev_trsase/Diguanyl_cyclase"/>
</dbReference>
<feature type="domain" description="GGDEF" evidence="3">
    <location>
        <begin position="341"/>
        <end position="476"/>
    </location>
</feature>
<accession>A0A846LWT1</accession>
<feature type="transmembrane region" description="Helical" evidence="1">
    <location>
        <begin position="255"/>
        <end position="278"/>
    </location>
</feature>
<dbReference type="PROSITE" id="PS50883">
    <property type="entry name" value="EAL"/>
    <property type="match status" value="1"/>
</dbReference>